<comment type="caution">
    <text evidence="3">The sequence shown here is derived from an EMBL/GenBank/DDBJ whole genome shotgun (WGS) entry which is preliminary data.</text>
</comment>
<dbReference type="InterPro" id="IPR015330">
    <property type="entry name" value="DNA_primase/pol_bifunc_N"/>
</dbReference>
<keyword evidence="4" id="KW-1185">Reference proteome</keyword>
<proteinExistence type="predicted"/>
<evidence type="ECO:0000256" key="1">
    <source>
        <dbReference type="SAM" id="MobiDB-lite"/>
    </source>
</evidence>
<evidence type="ECO:0000313" key="3">
    <source>
        <dbReference type="EMBL" id="GAA2726326.1"/>
    </source>
</evidence>
<evidence type="ECO:0000259" key="2">
    <source>
        <dbReference type="SMART" id="SM00943"/>
    </source>
</evidence>
<feature type="compositionally biased region" description="Acidic residues" evidence="1">
    <location>
        <begin position="325"/>
        <end position="338"/>
    </location>
</feature>
<organism evidence="3 4">
    <name type="scientific">Actinocorallia aurantiaca</name>
    <dbReference type="NCBI Taxonomy" id="46204"/>
    <lineage>
        <taxon>Bacteria</taxon>
        <taxon>Bacillati</taxon>
        <taxon>Actinomycetota</taxon>
        <taxon>Actinomycetes</taxon>
        <taxon>Streptosporangiales</taxon>
        <taxon>Thermomonosporaceae</taxon>
        <taxon>Actinocorallia</taxon>
    </lineage>
</organism>
<protein>
    <recommendedName>
        <fullName evidence="2">DNA primase/polymerase bifunctional N-terminal domain-containing protein</fullName>
    </recommendedName>
</protein>
<dbReference type="Pfam" id="PF09250">
    <property type="entry name" value="Prim-Pol"/>
    <property type="match status" value="1"/>
</dbReference>
<dbReference type="SMART" id="SM00943">
    <property type="entry name" value="Prim-Pol"/>
    <property type="match status" value="1"/>
</dbReference>
<feature type="region of interest" description="Disordered" evidence="1">
    <location>
        <begin position="1"/>
        <end position="23"/>
    </location>
</feature>
<dbReference type="SUPFAM" id="SSF56747">
    <property type="entry name" value="Prim-pol domain"/>
    <property type="match status" value="1"/>
</dbReference>
<feature type="domain" description="DNA primase/polymerase bifunctional N-terminal" evidence="2">
    <location>
        <begin position="32"/>
        <end position="193"/>
    </location>
</feature>
<reference evidence="3 4" key="1">
    <citation type="journal article" date="2019" name="Int. J. Syst. Evol. Microbiol.">
        <title>The Global Catalogue of Microorganisms (GCM) 10K type strain sequencing project: providing services to taxonomists for standard genome sequencing and annotation.</title>
        <authorList>
            <consortium name="The Broad Institute Genomics Platform"/>
            <consortium name="The Broad Institute Genome Sequencing Center for Infectious Disease"/>
            <person name="Wu L."/>
            <person name="Ma J."/>
        </authorList>
    </citation>
    <scope>NUCLEOTIDE SEQUENCE [LARGE SCALE GENOMIC DNA]</scope>
    <source>
        <strain evidence="3 4">JCM 8201</strain>
    </source>
</reference>
<dbReference type="Proteomes" id="UP001501842">
    <property type="component" value="Unassembled WGS sequence"/>
</dbReference>
<sequence>MLHNEKSRPRHKGGPLMSVSVPTSNGTPYLEAVTYLDKGWEPLLLPPGEKFPPPKGRTGADGIAATRGEIEDEIRACPKGNLGVRMPEGVVGLDVDDYGTKSGGVTLAALEAKLGPLPYSPKSSSRDGVSGIRFYRVPADVPLRDGLDGIDIIKHTHRYAVVWPSLHPEGRTYRWEGDEVPAVADLPELPAAWLEELRGEHRATLHRSDLTAVELDAQWDEVSDGAMCSHMKDVLERAQSPVKGRHDTCRDSQWAIVCYARGGHPGGQEALDELRDWFVYEIESDPGSRRLGHDTEKEWEDALRDALSKTSTLHFDAEHCTDTLPELDDEDDTPEGDDTMTAPAHDDDETGVGRDGKIRITVSNKNRAQNRIREIIGTGPLSGIFLRGPELVYTPRVGEEGYVPPKTGDDGPAQVRVMDALDLKTMVEIRLSLGVSRTVTVRGKDGEPKPEKRWEPKNLSMESASNLYRSCLNGLEVPNLRRLTGVGHTPLIRKDGSILDTPGYDGETRTLYLPEAGVTFPEVRCDAAAVADAVALITRPVEQFPFVTETDRANWFGALFTPLLKLMYPSPYPMFVIDAPQQGSGKTALAKILADVHGGVMASGWPDSEAEVGKKITTILHNTTAPVVTFDNVKGKISSATLESLLTSEEYTDRLLGQNKYLTLRNDRLWLVTANNASLGGDLARRCYWVTINANTPRPYDRTGFKLNLTTWVPANRAAIVSALLTVIAGWVEAGRPEMTERRGDSFATWDAAMASLLSWAGISDKFGIVDERRSESEDDREWLLFLEEVRRVMGDRRFTARDLVGTITDSTPSGVWADAEEESLPEGKFQAEYLPGDLADKWTKAGPGHQAGFTKSLGKWMSNRANRYAASLALGTAPNRKGAAKFWVMEHQG</sequence>
<dbReference type="CDD" id="cd04859">
    <property type="entry name" value="Prim_Pol"/>
    <property type="match status" value="1"/>
</dbReference>
<gene>
    <name evidence="3" type="ORF">GCM10010439_28560</name>
</gene>
<name>A0ABN3U7Y4_9ACTN</name>
<evidence type="ECO:0000313" key="4">
    <source>
        <dbReference type="Proteomes" id="UP001501842"/>
    </source>
</evidence>
<feature type="region of interest" description="Disordered" evidence="1">
    <location>
        <begin position="323"/>
        <end position="354"/>
    </location>
</feature>
<accession>A0ABN3U7Y4</accession>
<dbReference type="EMBL" id="BAAATZ010000009">
    <property type="protein sequence ID" value="GAA2726326.1"/>
    <property type="molecule type" value="Genomic_DNA"/>
</dbReference>